<keyword evidence="8" id="KW-1185">Reference proteome</keyword>
<keyword evidence="3" id="KW-0269">Exonuclease</keyword>
<gene>
    <name evidence="7" type="ORF">TA05935</name>
</gene>
<protein>
    <submittedName>
        <fullName evidence="7">5'-3' exoribonuclease (XRN2, DHM1 homologue), putative</fullName>
    </submittedName>
</protein>
<accession>Q4UI27</accession>
<dbReference type="Proteomes" id="UP000001950">
    <property type="component" value="Chromosome 1"/>
</dbReference>
<dbReference type="PANTHER" id="PTHR12341:SF7">
    <property type="entry name" value="5'-3' EXORIBONUCLEASE 1"/>
    <property type="match status" value="1"/>
</dbReference>
<dbReference type="KEGG" id="tan:TA05935"/>
<dbReference type="eggNOG" id="KOG2045">
    <property type="taxonomic scope" value="Eukaryota"/>
</dbReference>
<dbReference type="GO" id="GO:0000956">
    <property type="term" value="P:nuclear-transcribed mRNA catabolic process"/>
    <property type="evidence" value="ECO:0007669"/>
    <property type="project" value="TreeGrafter"/>
</dbReference>
<dbReference type="OMA" id="YENKCDI"/>
<dbReference type="GO" id="GO:0004534">
    <property type="term" value="F:5'-3' RNA exonuclease activity"/>
    <property type="evidence" value="ECO:0007669"/>
    <property type="project" value="TreeGrafter"/>
</dbReference>
<dbReference type="GO" id="GO:0003723">
    <property type="term" value="F:RNA binding"/>
    <property type="evidence" value="ECO:0007669"/>
    <property type="project" value="TreeGrafter"/>
</dbReference>
<evidence type="ECO:0000256" key="3">
    <source>
        <dbReference type="ARBA" id="ARBA00022839"/>
    </source>
</evidence>
<evidence type="ECO:0000313" key="8">
    <source>
        <dbReference type="Proteomes" id="UP000001950"/>
    </source>
</evidence>
<organism evidence="7 8">
    <name type="scientific">Theileria annulata</name>
    <dbReference type="NCBI Taxonomy" id="5874"/>
    <lineage>
        <taxon>Eukaryota</taxon>
        <taxon>Sar</taxon>
        <taxon>Alveolata</taxon>
        <taxon>Apicomplexa</taxon>
        <taxon>Aconoidasida</taxon>
        <taxon>Piroplasmida</taxon>
        <taxon>Theileriidae</taxon>
        <taxon>Theileria</taxon>
    </lineage>
</organism>
<dbReference type="InterPro" id="IPR027073">
    <property type="entry name" value="5_3_exoribonuclease"/>
</dbReference>
<feature type="domain" description="Xrn1 helical" evidence="6">
    <location>
        <begin position="508"/>
        <end position="613"/>
    </location>
</feature>
<feature type="domain" description="Xrn1 helical" evidence="6">
    <location>
        <begin position="391"/>
        <end position="479"/>
    </location>
</feature>
<sequence>MKMKCEGILDGAFSECFFLSLFPLEISCVNFSNKKFSHNFINQTIIPNKHPPILYNPITNHEEDGKEIGYKVDKFKLEGVPRLYGWMMENFSRVRIPLDDSEISKGVDYFYVDMNAVIHSATHGNIFPILMMEDQQRMRRIVAALLNTFNLVKPKKMMYIGVDGVCPSAKINQQRTRRFRLYKSSNSDNEYYKVEDGKMKYKVNKLKIGAYDNVSFNPSYISPGTQFMSMMDSEIRNWIALQNYEGTWNDCYIVYNGTDVPGEGEHKIYDTIRKMLELDPDVRNSTHLVYGLDADLVMLSLITKLPKMYILREEYSYTPHILSKEKPDPYYSKKTGLLHIHGKDFIDLKSNNYEVLSMNLLRKTMYSRCMSISGSVKNDLNRFLFIPNAKNRLTDDFSLLSFMAGRNDFLPHLPSVELCNSSFNDLINMYYKMLPKLRGFLTLNYKINMSRLQLLMKELCKKEFDYFKMKSVSEKISDYSDPKKYAKYYYENKCDIDFNNKKAIRKMCYKYHYAPLVSDLAKISGTTIKFYKGEPITPLEHLLAITPPNNSQLLPPVYRSLSGPDGSLCQYFPEDFEICQDGKDNEWEHVVKLPFLDTKHLCQVARSVNDELKYNNLYK</sequence>
<dbReference type="Pfam" id="PF17846">
    <property type="entry name" value="XRN_M"/>
    <property type="match status" value="2"/>
</dbReference>
<feature type="domain" description="Xrn1 N-terminal" evidence="5">
    <location>
        <begin position="79"/>
        <end position="314"/>
    </location>
</feature>
<proteinExistence type="inferred from homology"/>
<dbReference type="Pfam" id="PF03159">
    <property type="entry name" value="XRN_N"/>
    <property type="match status" value="1"/>
</dbReference>
<dbReference type="VEuPathDB" id="PiroplasmaDB:TA05935"/>
<dbReference type="Gene3D" id="3.40.50.12390">
    <property type="match status" value="2"/>
</dbReference>
<dbReference type="Gene3D" id="1.25.40.1050">
    <property type="match status" value="1"/>
</dbReference>
<keyword evidence="2" id="KW-0378">Hydrolase</keyword>
<name>Q4UI27_THEAN</name>
<evidence type="ECO:0000259" key="5">
    <source>
        <dbReference type="Pfam" id="PF03159"/>
    </source>
</evidence>
<dbReference type="CDD" id="cd18673">
    <property type="entry name" value="PIN_XRN1-2-like"/>
    <property type="match status" value="1"/>
</dbReference>
<dbReference type="FunCoup" id="Q4UI27">
    <property type="interactions" value="55"/>
</dbReference>
<comment type="similarity">
    <text evidence="4">Belongs to the 5'-3' exonuclease family.</text>
</comment>
<dbReference type="GO" id="GO:0005634">
    <property type="term" value="C:nucleus"/>
    <property type="evidence" value="ECO:0007669"/>
    <property type="project" value="TreeGrafter"/>
</dbReference>
<dbReference type="AlphaFoldDB" id="Q4UI27"/>
<evidence type="ECO:0000259" key="6">
    <source>
        <dbReference type="Pfam" id="PF17846"/>
    </source>
</evidence>
<dbReference type="GeneID" id="3864290"/>
<evidence type="ECO:0000256" key="4">
    <source>
        <dbReference type="ARBA" id="ARBA00038299"/>
    </source>
</evidence>
<reference evidence="7 8" key="1">
    <citation type="journal article" date="2005" name="Science">
        <title>Genome of the host-cell transforming parasite Theileria annulata compared with T. parva.</title>
        <authorList>
            <person name="Pain A."/>
            <person name="Renauld H."/>
            <person name="Berriman M."/>
            <person name="Murphy L."/>
            <person name="Yeats C.A."/>
            <person name="Weir W."/>
            <person name="Kerhornou A."/>
            <person name="Aslett M."/>
            <person name="Bishop R."/>
            <person name="Bouchier C."/>
            <person name="Cochet M."/>
            <person name="Coulson R.M.R."/>
            <person name="Cronin A."/>
            <person name="de Villiers E.P."/>
            <person name="Fraser A."/>
            <person name="Fosker N."/>
            <person name="Gardner M."/>
            <person name="Goble A."/>
            <person name="Griffiths-Jones S."/>
            <person name="Harris D.E."/>
            <person name="Katzer F."/>
            <person name="Larke N."/>
            <person name="Lord A."/>
            <person name="Maser P."/>
            <person name="McKellar S."/>
            <person name="Mooney P."/>
            <person name="Morton F."/>
            <person name="Nene V."/>
            <person name="O'Neil S."/>
            <person name="Price C."/>
            <person name="Quail M.A."/>
            <person name="Rabbinowitsch E."/>
            <person name="Rawlings N.D."/>
            <person name="Rutter S."/>
            <person name="Saunders D."/>
            <person name="Seeger K."/>
            <person name="Shah T."/>
            <person name="Squares R."/>
            <person name="Squares S."/>
            <person name="Tivey A."/>
            <person name="Walker A.R."/>
            <person name="Woodward J."/>
            <person name="Dobbelaere D.A.E."/>
            <person name="Langsley G."/>
            <person name="Rajandream M.A."/>
            <person name="McKeever D."/>
            <person name="Shiels B."/>
            <person name="Tait A."/>
            <person name="Barrell B.G."/>
            <person name="Hall N."/>
        </authorList>
    </citation>
    <scope>NUCLEOTIDE SEQUENCE [LARGE SCALE GENOMIC DNA]</scope>
    <source>
        <strain evidence="8">Ankara</strain>
    </source>
</reference>
<dbReference type="PANTHER" id="PTHR12341">
    <property type="entry name" value="5'-&gt;3' EXORIBONUCLEASE"/>
    <property type="match status" value="1"/>
</dbReference>
<keyword evidence="1" id="KW-0540">Nuclease</keyword>
<dbReference type="InterPro" id="IPR041412">
    <property type="entry name" value="Xrn1_helical"/>
</dbReference>
<dbReference type="RefSeq" id="XP_953939.1">
    <property type="nucleotide sequence ID" value="XM_948846.1"/>
</dbReference>
<dbReference type="EMBL" id="CR940347">
    <property type="protein sequence ID" value="CAI73262.1"/>
    <property type="molecule type" value="Genomic_DNA"/>
</dbReference>
<dbReference type="InterPro" id="IPR004859">
    <property type="entry name" value="Xrn1_N"/>
</dbReference>
<dbReference type="InParanoid" id="Q4UI27"/>
<evidence type="ECO:0000313" key="7">
    <source>
        <dbReference type="EMBL" id="CAI73262.1"/>
    </source>
</evidence>
<dbReference type="OrthoDB" id="372487at2759"/>
<evidence type="ECO:0000256" key="2">
    <source>
        <dbReference type="ARBA" id="ARBA00022801"/>
    </source>
</evidence>
<dbReference type="STRING" id="5874.Q4UI27"/>
<evidence type="ECO:0000256" key="1">
    <source>
        <dbReference type="ARBA" id="ARBA00022722"/>
    </source>
</evidence>